<feature type="region of interest" description="Disordered" evidence="1">
    <location>
        <begin position="25"/>
        <end position="144"/>
    </location>
</feature>
<sequence>MESKLKQRRIAELIEKPTAPYYVLEEPNFRNEKESTLSNTKEESRTPILDREPYQTHAEERNEPPKSELVTPKWGTLDTPKKGTNFKIRIGHTKVGNEPPKSELVTPKDGNKPQNSNWSHRRREQTSKFELVTPKWGTNLPNPN</sequence>
<evidence type="ECO:0000313" key="2">
    <source>
        <dbReference type="EMBL" id="KAK3581381.1"/>
    </source>
</evidence>
<name>A0AAE0RXF4_9BIVA</name>
<comment type="caution">
    <text evidence="2">The sequence shown here is derived from an EMBL/GenBank/DDBJ whole genome shotgun (WGS) entry which is preliminary data.</text>
</comment>
<protein>
    <submittedName>
        <fullName evidence="2">Uncharacterized protein</fullName>
    </submittedName>
</protein>
<organism evidence="2 3">
    <name type="scientific">Potamilus streckersoni</name>
    <dbReference type="NCBI Taxonomy" id="2493646"/>
    <lineage>
        <taxon>Eukaryota</taxon>
        <taxon>Metazoa</taxon>
        <taxon>Spiralia</taxon>
        <taxon>Lophotrochozoa</taxon>
        <taxon>Mollusca</taxon>
        <taxon>Bivalvia</taxon>
        <taxon>Autobranchia</taxon>
        <taxon>Heteroconchia</taxon>
        <taxon>Palaeoheterodonta</taxon>
        <taxon>Unionida</taxon>
        <taxon>Unionoidea</taxon>
        <taxon>Unionidae</taxon>
        <taxon>Ambleminae</taxon>
        <taxon>Lampsilini</taxon>
        <taxon>Potamilus</taxon>
    </lineage>
</organism>
<feature type="compositionally biased region" description="Basic and acidic residues" evidence="1">
    <location>
        <begin position="27"/>
        <end position="66"/>
    </location>
</feature>
<dbReference type="Proteomes" id="UP001195483">
    <property type="component" value="Unassembled WGS sequence"/>
</dbReference>
<dbReference type="EMBL" id="JAEAOA010001006">
    <property type="protein sequence ID" value="KAK3581381.1"/>
    <property type="molecule type" value="Genomic_DNA"/>
</dbReference>
<gene>
    <name evidence="2" type="ORF">CHS0354_016229</name>
</gene>
<keyword evidence="3" id="KW-1185">Reference proteome</keyword>
<evidence type="ECO:0000313" key="3">
    <source>
        <dbReference type="Proteomes" id="UP001195483"/>
    </source>
</evidence>
<accession>A0AAE0RXF4</accession>
<proteinExistence type="predicted"/>
<reference evidence="2" key="1">
    <citation type="journal article" date="2021" name="Genome Biol. Evol.">
        <title>A High-Quality Reference Genome for a Parasitic Bivalve with Doubly Uniparental Inheritance (Bivalvia: Unionida).</title>
        <authorList>
            <person name="Smith C.H."/>
        </authorList>
    </citation>
    <scope>NUCLEOTIDE SEQUENCE</scope>
    <source>
        <strain evidence="2">CHS0354</strain>
    </source>
</reference>
<reference evidence="2" key="2">
    <citation type="journal article" date="2021" name="Genome Biol. Evol.">
        <title>Developing a high-quality reference genome for a parasitic bivalve with doubly uniparental inheritance (Bivalvia: Unionida).</title>
        <authorList>
            <person name="Smith C.H."/>
        </authorList>
    </citation>
    <scope>NUCLEOTIDE SEQUENCE</scope>
    <source>
        <strain evidence="2">CHS0354</strain>
        <tissue evidence="2">Mantle</tissue>
    </source>
</reference>
<evidence type="ECO:0000256" key="1">
    <source>
        <dbReference type="SAM" id="MobiDB-lite"/>
    </source>
</evidence>
<reference evidence="2" key="3">
    <citation type="submission" date="2023-05" db="EMBL/GenBank/DDBJ databases">
        <authorList>
            <person name="Smith C.H."/>
        </authorList>
    </citation>
    <scope>NUCLEOTIDE SEQUENCE</scope>
    <source>
        <strain evidence="2">CHS0354</strain>
        <tissue evidence="2">Mantle</tissue>
    </source>
</reference>
<dbReference type="AlphaFoldDB" id="A0AAE0RXF4"/>